<dbReference type="EMBL" id="GECU01036482">
    <property type="protein sequence ID" value="JAS71224.1"/>
    <property type="molecule type" value="Transcribed_RNA"/>
</dbReference>
<accession>A0A1B6H9A9</accession>
<reference evidence="1" key="1">
    <citation type="submission" date="2015-11" db="EMBL/GenBank/DDBJ databases">
        <title>De novo transcriptome assembly of four potential Pierce s Disease insect vectors from Arizona vineyards.</title>
        <authorList>
            <person name="Tassone E.E."/>
        </authorList>
    </citation>
    <scope>NUCLEOTIDE SEQUENCE</scope>
</reference>
<evidence type="ECO:0000313" key="1">
    <source>
        <dbReference type="EMBL" id="JAS71224.1"/>
    </source>
</evidence>
<sequence length="132" mass="15292">DVPCNTTACDFDGEDCLATRTSGRHFHETDYFDYTADPIDSFRRKINRTLHLSEDYEEQSMPKIIKNVADPTKNISYAINTDDELNELVERLAANKTKFTSDVIHDMFLLLKTVHVNKQTYDKFVNTMNDSF</sequence>
<feature type="non-terminal residue" evidence="1">
    <location>
        <position position="1"/>
    </location>
</feature>
<name>A0A1B6H9A9_9HEMI</name>
<organism evidence="1">
    <name type="scientific">Homalodisca liturata</name>
    <dbReference type="NCBI Taxonomy" id="320908"/>
    <lineage>
        <taxon>Eukaryota</taxon>
        <taxon>Metazoa</taxon>
        <taxon>Ecdysozoa</taxon>
        <taxon>Arthropoda</taxon>
        <taxon>Hexapoda</taxon>
        <taxon>Insecta</taxon>
        <taxon>Pterygota</taxon>
        <taxon>Neoptera</taxon>
        <taxon>Paraneoptera</taxon>
        <taxon>Hemiptera</taxon>
        <taxon>Auchenorrhyncha</taxon>
        <taxon>Membracoidea</taxon>
        <taxon>Cicadellidae</taxon>
        <taxon>Cicadellinae</taxon>
        <taxon>Proconiini</taxon>
        <taxon>Homalodisca</taxon>
    </lineage>
</organism>
<gene>
    <name evidence="1" type="ORF">g.6614</name>
</gene>
<proteinExistence type="predicted"/>
<feature type="non-terminal residue" evidence="1">
    <location>
        <position position="132"/>
    </location>
</feature>
<protein>
    <submittedName>
        <fullName evidence="1">Uncharacterized protein</fullName>
    </submittedName>
</protein>
<dbReference type="AlphaFoldDB" id="A0A1B6H9A9"/>